<dbReference type="EMBL" id="JAYFSJ010000009">
    <property type="protein sequence ID" value="MEN7431743.1"/>
    <property type="molecule type" value="Genomic_DNA"/>
</dbReference>
<protein>
    <submittedName>
        <fullName evidence="1">DUF3168 domain-containing protein</fullName>
    </submittedName>
</protein>
<dbReference type="InterPro" id="IPR021508">
    <property type="entry name" value="Gp17-like"/>
</dbReference>
<comment type="caution">
    <text evidence="1">The sequence shown here is derived from an EMBL/GenBank/DDBJ whole genome shotgun (WGS) entry which is preliminary data.</text>
</comment>
<dbReference type="RefSeq" id="WP_346788986.1">
    <property type="nucleotide sequence ID" value="NZ_JAYFSJ010000009.1"/>
</dbReference>
<dbReference type="Pfam" id="PF11367">
    <property type="entry name" value="Tail_completion_gp17"/>
    <property type="match status" value="1"/>
</dbReference>
<organism evidence="1 2">
    <name type="scientific">Chromobacterium indicum</name>
    <dbReference type="NCBI Taxonomy" id="3110228"/>
    <lineage>
        <taxon>Bacteria</taxon>
        <taxon>Pseudomonadati</taxon>
        <taxon>Pseudomonadota</taxon>
        <taxon>Betaproteobacteria</taxon>
        <taxon>Neisseriales</taxon>
        <taxon>Chromobacteriaceae</taxon>
        <taxon>Chromobacterium</taxon>
    </lineage>
</organism>
<dbReference type="Proteomes" id="UP001405405">
    <property type="component" value="Unassembled WGS sequence"/>
</dbReference>
<evidence type="ECO:0000313" key="1">
    <source>
        <dbReference type="EMBL" id="MEN7431743.1"/>
    </source>
</evidence>
<proteinExistence type="predicted"/>
<sequence length="126" mass="14094">MIGAVLVELLAAPEVAALVGDRVFPVHLPDEPVLPAVAYQVIDEKRQQNARRPSGRVRSLVQLSIVAPDYDAAYAVAWVIRRRLERWRGRAGGVLVYDTLEESSQDVGDGAPHMVAMTWRIHWKEQ</sequence>
<gene>
    <name evidence="1" type="ORF">VA599_13365</name>
</gene>
<name>A0ABV0CLP4_9NEIS</name>
<keyword evidence="2" id="KW-1185">Reference proteome</keyword>
<reference evidence="1 2" key="1">
    <citation type="submission" date="2023-12" db="EMBL/GenBank/DDBJ databases">
        <title>Chromobacterium sp. strain TRC.1.1.SA producing antimicrobial pigment.</title>
        <authorList>
            <person name="Verma N."/>
            <person name="Choksket S."/>
            <person name="Pinnaka A.K."/>
            <person name="Korpole S."/>
        </authorList>
    </citation>
    <scope>NUCLEOTIDE SEQUENCE [LARGE SCALE GENOMIC DNA]</scope>
    <source>
        <strain evidence="1 2">TRC1.1.SA</strain>
    </source>
</reference>
<accession>A0ABV0CLP4</accession>
<evidence type="ECO:0000313" key="2">
    <source>
        <dbReference type="Proteomes" id="UP001405405"/>
    </source>
</evidence>